<evidence type="ECO:0000259" key="5">
    <source>
        <dbReference type="Pfam" id="PF03328"/>
    </source>
</evidence>
<dbReference type="OrthoDB" id="86160at2"/>
<dbReference type="AlphaFoldDB" id="A0A2N5DVX6"/>
<dbReference type="InterPro" id="IPR005000">
    <property type="entry name" value="Aldolase/citrate-lyase_domain"/>
</dbReference>
<dbReference type="Pfam" id="PF03328">
    <property type="entry name" value="HpcH_HpaI"/>
    <property type="match status" value="1"/>
</dbReference>
<evidence type="ECO:0000256" key="2">
    <source>
        <dbReference type="ARBA" id="ARBA00022842"/>
    </source>
</evidence>
<dbReference type="Proteomes" id="UP000234240">
    <property type="component" value="Unassembled WGS sequence"/>
</dbReference>
<evidence type="ECO:0000313" key="7">
    <source>
        <dbReference type="Proteomes" id="UP000234240"/>
    </source>
</evidence>
<evidence type="ECO:0000256" key="4">
    <source>
        <dbReference type="ARBA" id="ARBA00045074"/>
    </source>
</evidence>
<dbReference type="InterPro" id="IPR015813">
    <property type="entry name" value="Pyrv/PenolPyrv_kinase-like_dom"/>
</dbReference>
<accession>A0A2N5DVX6</accession>
<keyword evidence="2" id="KW-0460">Magnesium</keyword>
<dbReference type="InterPro" id="IPR050251">
    <property type="entry name" value="HpcH-HpaI_aldolase"/>
</dbReference>
<dbReference type="SUPFAM" id="SSF51621">
    <property type="entry name" value="Phosphoenolpyruvate/pyruvate domain"/>
    <property type="match status" value="1"/>
</dbReference>
<comment type="caution">
    <text evidence="6">The sequence shown here is derived from an EMBL/GenBank/DDBJ whole genome shotgun (WGS) entry which is preliminary data.</text>
</comment>
<dbReference type="GO" id="GO:0005737">
    <property type="term" value="C:cytoplasm"/>
    <property type="evidence" value="ECO:0007669"/>
    <property type="project" value="TreeGrafter"/>
</dbReference>
<dbReference type="PANTHER" id="PTHR30502">
    <property type="entry name" value="2-KETO-3-DEOXY-L-RHAMNONATE ALDOLASE"/>
    <property type="match status" value="1"/>
</dbReference>
<keyword evidence="7" id="KW-1185">Reference proteome</keyword>
<dbReference type="NCBIfam" id="NF007849">
    <property type="entry name" value="PRK10558.1"/>
    <property type="match status" value="1"/>
</dbReference>
<dbReference type="GO" id="GO:0046872">
    <property type="term" value="F:metal ion binding"/>
    <property type="evidence" value="ECO:0007669"/>
    <property type="project" value="UniProtKB-KW"/>
</dbReference>
<dbReference type="InterPro" id="IPR040442">
    <property type="entry name" value="Pyrv_kinase-like_dom_sf"/>
</dbReference>
<proteinExistence type="predicted"/>
<comment type="catalytic activity">
    <reaction evidence="4">
        <text>D-glyceraldehyde + pyruvate = 2-dehydro-3-deoxy-L-galactonate</text>
        <dbReference type="Rhea" id="RHEA:80055"/>
        <dbReference type="ChEBI" id="CHEBI:15361"/>
        <dbReference type="ChEBI" id="CHEBI:17378"/>
        <dbReference type="ChEBI" id="CHEBI:75545"/>
    </reaction>
</comment>
<reference evidence="6 7" key="1">
    <citation type="submission" date="2017-12" db="EMBL/GenBank/DDBJ databases">
        <title>Characterization of six clinical isolates of Enterochimera gen. nov., a novel genus of the Yersiniaciae family and the three species Enterochimera arupensis sp. nov., Enterochimera coloradensis sp. nov, and Enterochimera californica sp. nov.</title>
        <authorList>
            <person name="Rossi A."/>
            <person name="Fisher M."/>
        </authorList>
    </citation>
    <scope>NUCLEOTIDE SEQUENCE [LARGE SCALE GENOMIC DNA]</scope>
    <source>
        <strain evidence="7">2015-Iso6</strain>
    </source>
</reference>
<dbReference type="GO" id="GO:0008672">
    <property type="term" value="F:2-dehydro-3-deoxyglucarate aldolase activity"/>
    <property type="evidence" value="ECO:0007669"/>
    <property type="project" value="InterPro"/>
</dbReference>
<organism evidence="6 7">
    <name type="scientific">Chimaeribacter californicus</name>
    <dbReference type="NCBI Taxonomy" id="2060067"/>
    <lineage>
        <taxon>Bacteria</taxon>
        <taxon>Pseudomonadati</taxon>
        <taxon>Pseudomonadota</taxon>
        <taxon>Gammaproteobacteria</taxon>
        <taxon>Enterobacterales</taxon>
        <taxon>Yersiniaceae</taxon>
        <taxon>Chimaeribacter</taxon>
    </lineage>
</organism>
<keyword evidence="3" id="KW-0456">Lyase</keyword>
<dbReference type="PANTHER" id="PTHR30502:SF4">
    <property type="entry name" value="5-KETO-4-DEOXY-D-GLUCARATE ALDOLASE"/>
    <property type="match status" value="1"/>
</dbReference>
<protein>
    <submittedName>
        <fullName evidence="6">2-dehydro-3-deoxyglucarate aldolase</fullName>
    </submittedName>
</protein>
<feature type="domain" description="HpcH/HpaI aldolase/citrate lyase" evidence="5">
    <location>
        <begin position="20"/>
        <end position="243"/>
    </location>
</feature>
<dbReference type="InterPro" id="IPR017648">
    <property type="entry name" value="GarL"/>
</dbReference>
<name>A0A2N5DVX6_9GAMM</name>
<gene>
    <name evidence="6" type="ORF">CYR55_20885</name>
</gene>
<dbReference type="Gene3D" id="3.20.20.60">
    <property type="entry name" value="Phosphoenolpyruvate-binding domains"/>
    <property type="match status" value="1"/>
</dbReference>
<evidence type="ECO:0000256" key="3">
    <source>
        <dbReference type="ARBA" id="ARBA00023239"/>
    </source>
</evidence>
<dbReference type="EMBL" id="PJZF01000026">
    <property type="protein sequence ID" value="PLR31270.1"/>
    <property type="molecule type" value="Genomic_DNA"/>
</dbReference>
<dbReference type="GO" id="GO:0019394">
    <property type="term" value="P:glucarate catabolic process"/>
    <property type="evidence" value="ECO:0007669"/>
    <property type="project" value="InterPro"/>
</dbReference>
<evidence type="ECO:0000313" key="6">
    <source>
        <dbReference type="EMBL" id="PLR31270.1"/>
    </source>
</evidence>
<keyword evidence="1" id="KW-0479">Metal-binding</keyword>
<dbReference type="NCBIfam" id="TIGR03239">
    <property type="entry name" value="GarL"/>
    <property type="match status" value="1"/>
</dbReference>
<evidence type="ECO:0000256" key="1">
    <source>
        <dbReference type="ARBA" id="ARBA00022723"/>
    </source>
</evidence>
<dbReference type="FunFam" id="3.20.20.60:FF:000004">
    <property type="entry name" value="5-keto-4-deoxy-D-glucarate aldolase"/>
    <property type="match status" value="1"/>
</dbReference>
<sequence>MTATYPNLFRQKLLQGDTLIGCWCALANPTSAEVLGLAGFDWLLLDGEHAPNDITTFVPQLMALKGSPSAAVVRPPYNEPVIIKRLLDIGFYNFLIPFVETAEQARNAVAATRYPPAGIRGVSVSHRSNNYGLVPEYFTSINDNIAVMVQIESQPGIDNVDEIAAVDGIDGIFVGPSDLAATLGYLGQANHPEVQAAIRHIFDRAKAHGKPSGILAPVEADARRYLEMGATFVAVGSDLGIFRAATVALCDRFKK</sequence>
<dbReference type="RefSeq" id="WP_101818272.1">
    <property type="nucleotide sequence ID" value="NZ_PJZF01000026.1"/>
</dbReference>